<reference evidence="2" key="1">
    <citation type="journal article" date="2012" name="Science">
        <title>The Paleozoic origin of enzymatic lignin decomposition reconstructed from 31 fungal genomes.</title>
        <authorList>
            <person name="Floudas D."/>
            <person name="Binder M."/>
            <person name="Riley R."/>
            <person name="Barry K."/>
            <person name="Blanchette R.A."/>
            <person name="Henrissat B."/>
            <person name="Martinez A.T."/>
            <person name="Otillar R."/>
            <person name="Spatafora J.W."/>
            <person name="Yadav J.S."/>
            <person name="Aerts A."/>
            <person name="Benoit I."/>
            <person name="Boyd A."/>
            <person name="Carlson A."/>
            <person name="Copeland A."/>
            <person name="Coutinho P.M."/>
            <person name="de Vries R.P."/>
            <person name="Ferreira P."/>
            <person name="Findley K."/>
            <person name="Foster B."/>
            <person name="Gaskell J."/>
            <person name="Glotzer D."/>
            <person name="Gorecki P."/>
            <person name="Heitman J."/>
            <person name="Hesse C."/>
            <person name="Hori C."/>
            <person name="Igarashi K."/>
            <person name="Jurgens J.A."/>
            <person name="Kallen N."/>
            <person name="Kersten P."/>
            <person name="Kohler A."/>
            <person name="Kuees U."/>
            <person name="Kumar T.K.A."/>
            <person name="Kuo A."/>
            <person name="LaButti K."/>
            <person name="Larrondo L.F."/>
            <person name="Lindquist E."/>
            <person name="Ling A."/>
            <person name="Lombard V."/>
            <person name="Lucas S."/>
            <person name="Lundell T."/>
            <person name="Martin R."/>
            <person name="McLaughlin D.J."/>
            <person name="Morgenstern I."/>
            <person name="Morin E."/>
            <person name="Murat C."/>
            <person name="Nagy L.G."/>
            <person name="Nolan M."/>
            <person name="Ohm R.A."/>
            <person name="Patyshakuliyeva A."/>
            <person name="Rokas A."/>
            <person name="Ruiz-Duenas F.J."/>
            <person name="Sabat G."/>
            <person name="Salamov A."/>
            <person name="Samejima M."/>
            <person name="Schmutz J."/>
            <person name="Slot J.C."/>
            <person name="St John F."/>
            <person name="Stenlid J."/>
            <person name="Sun H."/>
            <person name="Sun S."/>
            <person name="Syed K."/>
            <person name="Tsang A."/>
            <person name="Wiebenga A."/>
            <person name="Young D."/>
            <person name="Pisabarro A."/>
            <person name="Eastwood D.C."/>
            <person name="Martin F."/>
            <person name="Cullen D."/>
            <person name="Grigoriev I.V."/>
            <person name="Hibbett D.S."/>
        </authorList>
    </citation>
    <scope>NUCLEOTIDE SEQUENCE [LARGE SCALE GENOMIC DNA]</scope>
    <source>
        <strain evidence="2">RWD-64-598 SS2</strain>
    </source>
</reference>
<keyword evidence="2" id="KW-1185">Reference proteome</keyword>
<proteinExistence type="predicted"/>
<name>A0A5M3MBX1_CONPW</name>
<dbReference type="PANTHER" id="PTHR33096">
    <property type="entry name" value="CXC2 DOMAIN-CONTAINING PROTEIN"/>
    <property type="match status" value="1"/>
</dbReference>
<dbReference type="OMA" id="RFTEMEC"/>
<evidence type="ECO:0000313" key="1">
    <source>
        <dbReference type="EMBL" id="EIW76739.1"/>
    </source>
</evidence>
<dbReference type="RefSeq" id="XP_007772871.1">
    <property type="nucleotide sequence ID" value="XM_007774681.1"/>
</dbReference>
<dbReference type="InterPro" id="IPR040521">
    <property type="entry name" value="KDZ"/>
</dbReference>
<sequence>KYPLTIVAKVLELLECRFLGAYDIGCTFNSTIDSSSLGKRFTEMECQMFVDAFHGYAHNYKCQVNNHPLRTTSAGLEDFEMIEQIFSACNTLATVIRYVSQYRRHMFLELFFQQWDKEKYQTLSTMLLNNYKQTLAIIDTESPKLEETKAQLNIEDSNSETWQAEELAYFETLGKEPVYNVYAVTYAEVLKDMQRLESKYANTFIAFIDTIPGGYTAADVQGVNMYEASAGATKRLTAVTQDIVIFEQKKGLAHRWELSSPEYKHANESLTTRMFHWALDELQRLVIQCLFEL</sequence>
<dbReference type="EMBL" id="JH711585">
    <property type="protein sequence ID" value="EIW76739.1"/>
    <property type="molecule type" value="Genomic_DNA"/>
</dbReference>
<feature type="non-terminal residue" evidence="1">
    <location>
        <position position="1"/>
    </location>
</feature>
<comment type="caution">
    <text evidence="1">The sequence shown here is derived from an EMBL/GenBank/DDBJ whole genome shotgun (WGS) entry which is preliminary data.</text>
</comment>
<dbReference type="Pfam" id="PF18758">
    <property type="entry name" value="KDZ"/>
    <property type="match status" value="1"/>
</dbReference>
<dbReference type="Proteomes" id="UP000053558">
    <property type="component" value="Unassembled WGS sequence"/>
</dbReference>
<dbReference type="PANTHER" id="PTHR33096:SF1">
    <property type="entry name" value="CXC1-LIKE CYSTEINE CLUSTER ASSOCIATED WITH KDZ TRANSPOSASES DOMAIN-CONTAINING PROTEIN"/>
    <property type="match status" value="1"/>
</dbReference>
<dbReference type="OrthoDB" id="2505969at2759"/>
<dbReference type="GeneID" id="19208289"/>
<accession>A0A5M3MBX1</accession>
<dbReference type="KEGG" id="cput:CONPUDRAFT_63242"/>
<dbReference type="AlphaFoldDB" id="A0A5M3MBX1"/>
<organism evidence="1 2">
    <name type="scientific">Coniophora puteana (strain RWD-64-598)</name>
    <name type="common">Brown rot fungus</name>
    <dbReference type="NCBI Taxonomy" id="741705"/>
    <lineage>
        <taxon>Eukaryota</taxon>
        <taxon>Fungi</taxon>
        <taxon>Dikarya</taxon>
        <taxon>Basidiomycota</taxon>
        <taxon>Agaricomycotina</taxon>
        <taxon>Agaricomycetes</taxon>
        <taxon>Agaricomycetidae</taxon>
        <taxon>Boletales</taxon>
        <taxon>Coniophorineae</taxon>
        <taxon>Coniophoraceae</taxon>
        <taxon>Coniophora</taxon>
    </lineage>
</organism>
<gene>
    <name evidence="1" type="ORF">CONPUDRAFT_63242</name>
</gene>
<evidence type="ECO:0000313" key="2">
    <source>
        <dbReference type="Proteomes" id="UP000053558"/>
    </source>
</evidence>
<protein>
    <submittedName>
        <fullName evidence="1">Uncharacterized protein</fullName>
    </submittedName>
</protein>